<keyword evidence="1" id="KW-0472">Membrane</keyword>
<dbReference type="AlphaFoldDB" id="A0AA89PT41"/>
<evidence type="ECO:0000313" key="3">
    <source>
        <dbReference type="Proteomes" id="UP000563601"/>
    </source>
</evidence>
<feature type="transmembrane region" description="Helical" evidence="1">
    <location>
        <begin position="34"/>
        <end position="53"/>
    </location>
</feature>
<keyword evidence="1" id="KW-0812">Transmembrane</keyword>
<evidence type="ECO:0000256" key="1">
    <source>
        <dbReference type="SAM" id="Phobius"/>
    </source>
</evidence>
<dbReference type="Proteomes" id="UP000563601">
    <property type="component" value="Unassembled WGS sequence"/>
</dbReference>
<comment type="caution">
    <text evidence="2">The sequence shown here is derived from an EMBL/GenBank/DDBJ whole genome shotgun (WGS) entry which is preliminary data.</text>
</comment>
<evidence type="ECO:0000313" key="2">
    <source>
        <dbReference type="EMBL" id="MBB5210642.1"/>
    </source>
</evidence>
<sequence>MPVRKSIFQYAVMAVLLFTLFTGVQYLKGRELEYAIEFGILWAFITSSIFLIFRIRNFKNRVACKRCNDIPEQ</sequence>
<reference evidence="2 3" key="1">
    <citation type="submission" date="2020-08" db="EMBL/GenBank/DDBJ databases">
        <title>Genomic Encyclopedia of Type Strains, Phase IV (KMG-IV): sequencing the most valuable type-strain genomes for metagenomic binning, comparative biology and taxonomic classification.</title>
        <authorList>
            <person name="Goeker M."/>
        </authorList>
    </citation>
    <scope>NUCLEOTIDE SEQUENCE [LARGE SCALE GENOMIC DNA]</scope>
    <source>
        <strain evidence="2 3">DSM 11525</strain>
    </source>
</reference>
<proteinExistence type="predicted"/>
<dbReference type="EMBL" id="JACHHR010000001">
    <property type="protein sequence ID" value="MBB5210642.1"/>
    <property type="molecule type" value="Genomic_DNA"/>
</dbReference>
<accession>A0AA89PT41</accession>
<keyword evidence="1" id="KW-1133">Transmembrane helix</keyword>
<feature type="transmembrane region" description="Helical" evidence="1">
    <location>
        <begin position="7"/>
        <end position="28"/>
    </location>
</feature>
<organism evidence="2 3">
    <name type="scientific">Microbulbifer hydrolyticus</name>
    <dbReference type="NCBI Taxonomy" id="48074"/>
    <lineage>
        <taxon>Bacteria</taxon>
        <taxon>Pseudomonadati</taxon>
        <taxon>Pseudomonadota</taxon>
        <taxon>Gammaproteobacteria</taxon>
        <taxon>Cellvibrionales</taxon>
        <taxon>Microbulbiferaceae</taxon>
        <taxon>Microbulbifer</taxon>
    </lineage>
</organism>
<gene>
    <name evidence="2" type="ORF">HNQ53_000830</name>
</gene>
<name>A0AA89PT41_9GAMM</name>
<protein>
    <submittedName>
        <fullName evidence="2">Uncharacterized protein</fullName>
    </submittedName>
</protein>